<name>A0A7M7NH61_STRPU</name>
<evidence type="ECO:0000313" key="2">
    <source>
        <dbReference type="Proteomes" id="UP000007110"/>
    </source>
</evidence>
<reference evidence="1" key="2">
    <citation type="submission" date="2021-01" db="UniProtKB">
        <authorList>
            <consortium name="EnsemblMetazoa"/>
        </authorList>
    </citation>
    <scope>IDENTIFICATION</scope>
</reference>
<evidence type="ECO:0000313" key="1">
    <source>
        <dbReference type="EnsemblMetazoa" id="XP_030835579"/>
    </source>
</evidence>
<dbReference type="RefSeq" id="XP_030835579.1">
    <property type="nucleotide sequence ID" value="XM_030979719.1"/>
</dbReference>
<dbReference type="KEGG" id="spu:105438052"/>
<accession>A0A7M7NH61</accession>
<reference evidence="2" key="1">
    <citation type="submission" date="2015-02" db="EMBL/GenBank/DDBJ databases">
        <title>Genome sequencing for Strongylocentrotus purpuratus.</title>
        <authorList>
            <person name="Murali S."/>
            <person name="Liu Y."/>
            <person name="Vee V."/>
            <person name="English A."/>
            <person name="Wang M."/>
            <person name="Skinner E."/>
            <person name="Han Y."/>
            <person name="Muzny D.M."/>
            <person name="Worley K.C."/>
            <person name="Gibbs R.A."/>
        </authorList>
    </citation>
    <scope>NUCLEOTIDE SEQUENCE</scope>
</reference>
<evidence type="ECO:0008006" key="3">
    <source>
        <dbReference type="Google" id="ProtNLM"/>
    </source>
</evidence>
<dbReference type="EnsemblMetazoa" id="XM_030979719">
    <property type="protein sequence ID" value="XP_030835579"/>
    <property type="gene ID" value="LOC105438052"/>
</dbReference>
<sequence length="126" mass="13533">MANASAIIITDSLNLKITAKIPLGNIKTLFVDLGFDLVDIEKRDVATHSKNDLITALLTAWKTKHGNGLDQAETLKHVMKENGVDEAVKLIQAAIDKVIPPAVTGLLPDATALPTSTNEKNSPMKH</sequence>
<dbReference type="GeneID" id="105438052"/>
<keyword evidence="2" id="KW-1185">Reference proteome</keyword>
<dbReference type="AlphaFoldDB" id="A0A7M7NH61"/>
<dbReference type="InterPro" id="IPR011029">
    <property type="entry name" value="DEATH-like_dom_sf"/>
</dbReference>
<protein>
    <recommendedName>
        <fullName evidence="3">Death domain-containing protein</fullName>
    </recommendedName>
</protein>
<proteinExistence type="predicted"/>
<dbReference type="SUPFAM" id="SSF47986">
    <property type="entry name" value="DEATH domain"/>
    <property type="match status" value="1"/>
</dbReference>
<dbReference type="Gene3D" id="1.10.533.10">
    <property type="entry name" value="Death Domain, Fas"/>
    <property type="match status" value="1"/>
</dbReference>
<dbReference type="InParanoid" id="A0A7M7NH61"/>
<dbReference type="Proteomes" id="UP000007110">
    <property type="component" value="Unassembled WGS sequence"/>
</dbReference>
<organism evidence="1 2">
    <name type="scientific">Strongylocentrotus purpuratus</name>
    <name type="common">Purple sea urchin</name>
    <dbReference type="NCBI Taxonomy" id="7668"/>
    <lineage>
        <taxon>Eukaryota</taxon>
        <taxon>Metazoa</taxon>
        <taxon>Echinodermata</taxon>
        <taxon>Eleutherozoa</taxon>
        <taxon>Echinozoa</taxon>
        <taxon>Echinoidea</taxon>
        <taxon>Euechinoidea</taxon>
        <taxon>Echinacea</taxon>
        <taxon>Camarodonta</taxon>
        <taxon>Echinidea</taxon>
        <taxon>Strongylocentrotidae</taxon>
        <taxon>Strongylocentrotus</taxon>
    </lineage>
</organism>